<dbReference type="InterPro" id="IPR010998">
    <property type="entry name" value="Integrase_recombinase_N"/>
</dbReference>
<proteinExistence type="predicted"/>
<feature type="compositionally biased region" description="Low complexity" evidence="3">
    <location>
        <begin position="31"/>
        <end position="45"/>
    </location>
</feature>
<dbReference type="InterPro" id="IPR011010">
    <property type="entry name" value="DNA_brk_join_enz"/>
</dbReference>
<evidence type="ECO:0000313" key="5">
    <source>
        <dbReference type="RefSeq" id="XP_060546801.1"/>
    </source>
</evidence>
<dbReference type="Gene3D" id="1.10.443.10">
    <property type="entry name" value="Intergrase catalytic core"/>
    <property type="match status" value="1"/>
</dbReference>
<protein>
    <submittedName>
        <fullName evidence="5">Uncharacterized protein LOC132711537</fullName>
    </submittedName>
</protein>
<name>A0ABM3ZEK1_PANGU</name>
<feature type="compositionally biased region" description="Polar residues" evidence="3">
    <location>
        <begin position="48"/>
        <end position="67"/>
    </location>
</feature>
<dbReference type="SUPFAM" id="SSF56349">
    <property type="entry name" value="DNA breaking-rejoining enzymes"/>
    <property type="match status" value="1"/>
</dbReference>
<dbReference type="PANTHER" id="PTHR33066">
    <property type="entry name" value="INTEGRASE_SAM-LIKE_N DOMAIN-CONTAINING PROTEIN"/>
    <property type="match status" value="1"/>
</dbReference>
<sequence length="625" mass="68256">MVDFGRYLQRLIFQRTSSPDPHNGRQLDRLGGPSPSSYGPGSVVPARTPQQHQLSRTACGSTSSPSVPISCGGQGRPCSNRQHGHEGSYKQNGGHSFQGPASRNGPPWSVGRDASHLTEGGSHIRDNQPPSGCPQPLSIGSRGVEPSSPSIPQHHGPLRPPSSRPLCLEPEQQAPKVLLSLSGSPGRGHGCSPHPVANRTPICLPPSTSHPPGSPEDVGRKSGTHPNCTTLAPQTLVCGSSVAVNSTSLVHSGLQDITHSRGSTSSRSRLAPSNRLEAERFLLGEARIPTRVISTMQAARRPSTSRIYEATWQSFSKWCRRSSIDPLSASVLQVLCFLQDGFDSGLTPNTLRRQVAAIASILSCNSPDSIARHPHIRIFLRGAVNLRPPPIHRYPTWNLNKVLNALTLSPFEPLRQVSLRFLSFKVAFLVAITSARRISELASLSIRSDLCIFHTDRVVLRLDPAFLPKINSRFHRAQELVLPDFCPRPGHRLERSWHLLDVRRALKIYISRTAPLRRTEALFVSFQPASIGARVSSVTIGRWIRATIATAYQQQHLPVPPRITAHSTRSAATSAAWATQATLEEVCRAATWTSISPFIRHYRVDSFASADAAFGRRVLQEVLRS</sequence>
<accession>A0ABM3ZEK1</accession>
<dbReference type="InterPro" id="IPR013762">
    <property type="entry name" value="Integrase-like_cat_sf"/>
</dbReference>
<evidence type="ECO:0000256" key="2">
    <source>
        <dbReference type="ARBA" id="ARBA00023172"/>
    </source>
</evidence>
<feature type="compositionally biased region" description="Polar residues" evidence="3">
    <location>
        <begin position="89"/>
        <end position="101"/>
    </location>
</feature>
<evidence type="ECO:0000313" key="4">
    <source>
        <dbReference type="Proteomes" id="UP001652622"/>
    </source>
</evidence>
<dbReference type="RefSeq" id="XP_060546801.1">
    <property type="nucleotide sequence ID" value="XM_060690818.1"/>
</dbReference>
<dbReference type="Proteomes" id="UP001652622">
    <property type="component" value="Unplaced"/>
</dbReference>
<evidence type="ECO:0000256" key="1">
    <source>
        <dbReference type="ARBA" id="ARBA00023125"/>
    </source>
</evidence>
<dbReference type="Gene3D" id="1.10.150.130">
    <property type="match status" value="1"/>
</dbReference>
<organism evidence="4 5">
    <name type="scientific">Pantherophis guttatus</name>
    <name type="common">Corn snake</name>
    <name type="synonym">Elaphe guttata</name>
    <dbReference type="NCBI Taxonomy" id="94885"/>
    <lineage>
        <taxon>Eukaryota</taxon>
        <taxon>Metazoa</taxon>
        <taxon>Chordata</taxon>
        <taxon>Craniata</taxon>
        <taxon>Vertebrata</taxon>
        <taxon>Euteleostomi</taxon>
        <taxon>Lepidosauria</taxon>
        <taxon>Squamata</taxon>
        <taxon>Bifurcata</taxon>
        <taxon>Unidentata</taxon>
        <taxon>Episquamata</taxon>
        <taxon>Toxicofera</taxon>
        <taxon>Serpentes</taxon>
        <taxon>Colubroidea</taxon>
        <taxon>Colubridae</taxon>
        <taxon>Colubrinae</taxon>
        <taxon>Pantherophis</taxon>
    </lineage>
</organism>
<keyword evidence="4" id="KW-1185">Reference proteome</keyword>
<gene>
    <name evidence="5" type="primary">LOC132711537</name>
</gene>
<dbReference type="PANTHER" id="PTHR33066:SF2">
    <property type="entry name" value="FILAGGRIN-2-LIKE"/>
    <property type="match status" value="1"/>
</dbReference>
<keyword evidence="1" id="KW-0238">DNA-binding</keyword>
<dbReference type="GeneID" id="132711537"/>
<reference evidence="5" key="1">
    <citation type="submission" date="2025-08" db="UniProtKB">
        <authorList>
            <consortium name="RefSeq"/>
        </authorList>
    </citation>
    <scope>IDENTIFICATION</scope>
    <source>
        <tissue evidence="5">Blood</tissue>
    </source>
</reference>
<keyword evidence="2" id="KW-0233">DNA recombination</keyword>
<feature type="region of interest" description="Disordered" evidence="3">
    <location>
        <begin position="204"/>
        <end position="226"/>
    </location>
</feature>
<evidence type="ECO:0000256" key="3">
    <source>
        <dbReference type="SAM" id="MobiDB-lite"/>
    </source>
</evidence>
<dbReference type="SUPFAM" id="SSF47823">
    <property type="entry name" value="lambda integrase-like, N-terminal domain"/>
    <property type="match status" value="1"/>
</dbReference>
<feature type="region of interest" description="Disordered" evidence="3">
    <location>
        <begin position="15"/>
        <end position="168"/>
    </location>
</feature>